<dbReference type="EMBL" id="CALNXI010001303">
    <property type="protein sequence ID" value="CAH3164035.1"/>
    <property type="molecule type" value="Genomic_DNA"/>
</dbReference>
<keyword evidence="4" id="KW-0411">Iron-sulfur</keyword>
<organism evidence="6 7">
    <name type="scientific">Porites evermanni</name>
    <dbReference type="NCBI Taxonomy" id="104178"/>
    <lineage>
        <taxon>Eukaryota</taxon>
        <taxon>Metazoa</taxon>
        <taxon>Cnidaria</taxon>
        <taxon>Anthozoa</taxon>
        <taxon>Hexacorallia</taxon>
        <taxon>Scleractinia</taxon>
        <taxon>Fungiina</taxon>
        <taxon>Poritidae</taxon>
        <taxon>Porites</taxon>
    </lineage>
</organism>
<keyword evidence="3" id="KW-0408">Iron</keyword>
<evidence type="ECO:0000313" key="6">
    <source>
        <dbReference type="EMBL" id="CAH3164035.1"/>
    </source>
</evidence>
<evidence type="ECO:0000256" key="2">
    <source>
        <dbReference type="ARBA" id="ARBA00022723"/>
    </source>
</evidence>
<dbReference type="Proteomes" id="UP001159427">
    <property type="component" value="Unassembled WGS sequence"/>
</dbReference>
<evidence type="ECO:0000256" key="3">
    <source>
        <dbReference type="ARBA" id="ARBA00023004"/>
    </source>
</evidence>
<evidence type="ECO:0000313" key="7">
    <source>
        <dbReference type="Proteomes" id="UP001159427"/>
    </source>
</evidence>
<evidence type="ECO:0000256" key="4">
    <source>
        <dbReference type="ARBA" id="ARBA00023014"/>
    </source>
</evidence>
<accession>A0ABN8QJM8</accession>
<evidence type="ECO:0000256" key="1">
    <source>
        <dbReference type="ARBA" id="ARBA00022714"/>
    </source>
</evidence>
<name>A0ABN8QJM8_9CNID</name>
<keyword evidence="7" id="KW-1185">Reference proteome</keyword>
<dbReference type="SUPFAM" id="SSF50022">
    <property type="entry name" value="ISP domain"/>
    <property type="match status" value="1"/>
</dbReference>
<dbReference type="InterPro" id="IPR036922">
    <property type="entry name" value="Rieske_2Fe-2S_sf"/>
</dbReference>
<keyword evidence="1" id="KW-0001">2Fe-2S</keyword>
<comment type="caution">
    <text evidence="6">The sequence shown here is derived from an EMBL/GenBank/DDBJ whole genome shotgun (WGS) entry which is preliminary data.</text>
</comment>
<evidence type="ECO:0000259" key="5">
    <source>
        <dbReference type="PROSITE" id="PS51296"/>
    </source>
</evidence>
<dbReference type="Gene3D" id="2.102.10.10">
    <property type="entry name" value="Rieske [2Fe-2S] iron-sulphur domain"/>
    <property type="match status" value="1"/>
</dbReference>
<gene>
    <name evidence="6" type="ORF">PEVE_00004844</name>
</gene>
<feature type="domain" description="Rieske" evidence="5">
    <location>
        <begin position="1"/>
        <end position="65"/>
    </location>
</feature>
<protein>
    <recommendedName>
        <fullName evidence="5">Rieske domain-containing protein</fullName>
    </recommendedName>
</protein>
<keyword evidence="2" id="KW-0479">Metal-binding</keyword>
<sequence>MCPHMGGPLYLWDIKGIGQAALPCVVYLWHGWKYCVQTGSLKETHKRNITLGTYPVRVNYKGELFVGFESLSPDYFNILFN</sequence>
<proteinExistence type="predicted"/>
<dbReference type="PROSITE" id="PS51296">
    <property type="entry name" value="RIESKE"/>
    <property type="match status" value="1"/>
</dbReference>
<reference evidence="6 7" key="1">
    <citation type="submission" date="2022-05" db="EMBL/GenBank/DDBJ databases">
        <authorList>
            <consortium name="Genoscope - CEA"/>
            <person name="William W."/>
        </authorList>
    </citation>
    <scope>NUCLEOTIDE SEQUENCE [LARGE SCALE GENOMIC DNA]</scope>
</reference>
<dbReference type="InterPro" id="IPR017941">
    <property type="entry name" value="Rieske_2Fe-2S"/>
</dbReference>